<dbReference type="GO" id="GO:0070475">
    <property type="term" value="P:rRNA base methylation"/>
    <property type="evidence" value="ECO:0007669"/>
    <property type="project" value="InterPro"/>
</dbReference>
<dbReference type="eggNOG" id="KOG4174">
    <property type="taxonomic scope" value="Eukaryota"/>
</dbReference>
<dbReference type="PaxDb" id="284590-Q6CP06"/>
<dbReference type="HOGENOM" id="CLU_035438_1_0_1"/>
<dbReference type="FunCoup" id="Q6CP06">
    <property type="interactions" value="266"/>
</dbReference>
<evidence type="ECO:0000313" key="4">
    <source>
        <dbReference type="Proteomes" id="UP000000598"/>
    </source>
</evidence>
<proteinExistence type="predicted"/>
<dbReference type="GO" id="GO:0070042">
    <property type="term" value="F:rRNA (uridine-N3-)-methyltransferase activity"/>
    <property type="evidence" value="ECO:0007669"/>
    <property type="project" value="InterPro"/>
</dbReference>
<dbReference type="PANTHER" id="PTHR11538">
    <property type="entry name" value="PHENYLALANYL-TRNA SYNTHETASE"/>
    <property type="match status" value="1"/>
</dbReference>
<keyword evidence="4" id="KW-1185">Reference proteome</keyword>
<dbReference type="Proteomes" id="UP000000598">
    <property type="component" value="Chromosome E"/>
</dbReference>
<feature type="compositionally biased region" description="Basic and acidic residues" evidence="1">
    <location>
        <begin position="26"/>
        <end position="38"/>
    </location>
</feature>
<feature type="region of interest" description="Disordered" evidence="1">
    <location>
        <begin position="26"/>
        <end position="54"/>
    </location>
</feature>
<dbReference type="InParanoid" id="Q6CP06"/>
<feature type="domain" description="25S rRNA (uridine-N(3))-methyltransferase BMT5-like" evidence="2">
    <location>
        <begin position="73"/>
        <end position="282"/>
    </location>
</feature>
<gene>
    <name evidence="3" type="ORF">KLLA0_E08515g</name>
</gene>
<dbReference type="STRING" id="284590.Q6CP06"/>
<dbReference type="EMBL" id="CR382125">
    <property type="protein sequence ID" value="CAG99420.1"/>
    <property type="molecule type" value="Genomic_DNA"/>
</dbReference>
<dbReference type="InterPro" id="IPR019446">
    <property type="entry name" value="BMT5-like"/>
</dbReference>
<dbReference type="KEGG" id="kla:KLLA0_E08515g"/>
<sequence length="323" mass="37373">MARKLKGKISSKGLKGALLNHQAREERAKKIQQREKHVAAKGKPTKQPLRQKEQQQVRGSGFLPFSSDSTLFLVGEGDFSFAKSIIEQQYIQPENLIITSFDSGIKELKLKYPHSFEENYNFLKENEVVMLFGIDATNLKKSLKITKKTPWQKVVGNSWTTKKLDFILFNFPHTGRGIKDQGRNIHEHQQLVYKYFDSCKQLFRLVNSSQIMLNSSISMGGYSLNNETRVDDEGYGKVVLSLFSGEPYDSWQIKILAKDNGWKVDRSGKFDWSKFPGYHHKRTNSEMDTTKPAEERDARMYVFEMFNKRKHSKKPLKDDSDDE</sequence>
<dbReference type="AlphaFoldDB" id="Q6CP06"/>
<evidence type="ECO:0000259" key="2">
    <source>
        <dbReference type="Pfam" id="PF10354"/>
    </source>
</evidence>
<dbReference type="Pfam" id="PF10354">
    <property type="entry name" value="BMT5-like"/>
    <property type="match status" value="1"/>
</dbReference>
<name>Q6CP06_KLULA</name>
<organism evidence="3 4">
    <name type="scientific">Kluyveromyces lactis (strain ATCC 8585 / CBS 2359 / DSM 70799 / NBRC 1267 / NRRL Y-1140 / WM37)</name>
    <name type="common">Yeast</name>
    <name type="synonym">Candida sphaerica</name>
    <dbReference type="NCBI Taxonomy" id="284590"/>
    <lineage>
        <taxon>Eukaryota</taxon>
        <taxon>Fungi</taxon>
        <taxon>Dikarya</taxon>
        <taxon>Ascomycota</taxon>
        <taxon>Saccharomycotina</taxon>
        <taxon>Saccharomycetes</taxon>
        <taxon>Saccharomycetales</taxon>
        <taxon>Saccharomycetaceae</taxon>
        <taxon>Kluyveromyces</taxon>
    </lineage>
</organism>
<dbReference type="GO" id="GO:0005737">
    <property type="term" value="C:cytoplasm"/>
    <property type="evidence" value="ECO:0007669"/>
    <property type="project" value="TreeGrafter"/>
</dbReference>
<protein>
    <submittedName>
        <fullName evidence="3">KLLA0E08515p</fullName>
    </submittedName>
</protein>
<evidence type="ECO:0000313" key="3">
    <source>
        <dbReference type="EMBL" id="CAG99420.1"/>
    </source>
</evidence>
<accession>Q6CP06</accession>
<dbReference type="PANTHER" id="PTHR11538:SF26">
    <property type="entry name" value="FERREDOXIN-FOLD ANTICODON-BINDING DOMAIN-CONTAINING PROTEIN 1"/>
    <property type="match status" value="1"/>
</dbReference>
<evidence type="ECO:0000256" key="1">
    <source>
        <dbReference type="SAM" id="MobiDB-lite"/>
    </source>
</evidence>
<reference evidence="3 4" key="1">
    <citation type="journal article" date="2004" name="Nature">
        <title>Genome evolution in yeasts.</title>
        <authorList>
            <consortium name="Genolevures"/>
            <person name="Dujon B."/>
            <person name="Sherman D."/>
            <person name="Fischer G."/>
            <person name="Durrens P."/>
            <person name="Casaregola S."/>
            <person name="Lafontaine I."/>
            <person name="de Montigny J."/>
            <person name="Marck C."/>
            <person name="Neuveglise C."/>
            <person name="Talla E."/>
            <person name="Goffard N."/>
            <person name="Frangeul L."/>
            <person name="Aigle M."/>
            <person name="Anthouard V."/>
            <person name="Babour A."/>
            <person name="Barbe V."/>
            <person name="Barnay S."/>
            <person name="Blanchin S."/>
            <person name="Beckerich J.M."/>
            <person name="Beyne E."/>
            <person name="Bleykasten C."/>
            <person name="Boisrame A."/>
            <person name="Boyer J."/>
            <person name="Cattolico L."/>
            <person name="Confanioleri F."/>
            <person name="de Daruvar A."/>
            <person name="Despons L."/>
            <person name="Fabre E."/>
            <person name="Fairhead C."/>
            <person name="Ferry-Dumazet H."/>
            <person name="Groppi A."/>
            <person name="Hantraye F."/>
            <person name="Hennequin C."/>
            <person name="Jauniaux N."/>
            <person name="Joyet P."/>
            <person name="Kachouri R."/>
            <person name="Kerrest A."/>
            <person name="Koszul R."/>
            <person name="Lemaire M."/>
            <person name="Lesur I."/>
            <person name="Ma L."/>
            <person name="Muller H."/>
            <person name="Nicaud J.M."/>
            <person name="Nikolski M."/>
            <person name="Oztas S."/>
            <person name="Ozier-Kalogeropoulos O."/>
            <person name="Pellenz S."/>
            <person name="Potier S."/>
            <person name="Richard G.F."/>
            <person name="Straub M.L."/>
            <person name="Suleau A."/>
            <person name="Swennene D."/>
            <person name="Tekaia F."/>
            <person name="Wesolowski-Louvel M."/>
            <person name="Westhof E."/>
            <person name="Wirth B."/>
            <person name="Zeniou-Meyer M."/>
            <person name="Zivanovic I."/>
            <person name="Bolotin-Fukuhara M."/>
            <person name="Thierry A."/>
            <person name="Bouchier C."/>
            <person name="Caudron B."/>
            <person name="Scarpelli C."/>
            <person name="Gaillardin C."/>
            <person name="Weissenbach J."/>
            <person name="Wincker P."/>
            <person name="Souciet J.L."/>
        </authorList>
    </citation>
    <scope>NUCLEOTIDE SEQUENCE [LARGE SCALE GENOMIC DNA]</scope>
    <source>
        <strain evidence="4">ATCC 8585 / CBS 2359 / DSM 70799 / NBRC 1267 / NRRL Y-1140 / WM37</strain>
    </source>
</reference>
<dbReference type="OMA" id="YPGYKHA"/>